<keyword evidence="5 10" id="KW-0378">Hydrolase</keyword>
<dbReference type="Pfam" id="PF00884">
    <property type="entry name" value="Sulfatase"/>
    <property type="match status" value="1"/>
</dbReference>
<dbReference type="PANTHER" id="PTHR45953:SF1">
    <property type="entry name" value="IDURONATE 2-SULFATASE"/>
    <property type="match status" value="1"/>
</dbReference>
<evidence type="ECO:0000256" key="7">
    <source>
        <dbReference type="SAM" id="MobiDB-lite"/>
    </source>
</evidence>
<dbReference type="KEGG" id="peh:Spb1_21510"/>
<dbReference type="GO" id="GO:0047753">
    <property type="term" value="F:choline-sulfatase activity"/>
    <property type="evidence" value="ECO:0007669"/>
    <property type="project" value="UniProtKB-EC"/>
</dbReference>
<dbReference type="SUPFAM" id="SSF53649">
    <property type="entry name" value="Alkaline phosphatase-like"/>
    <property type="match status" value="1"/>
</dbReference>
<evidence type="ECO:0000313" key="10">
    <source>
        <dbReference type="EMBL" id="QDV30223.1"/>
    </source>
</evidence>
<keyword evidence="4 8" id="KW-0732">Signal</keyword>
<dbReference type="CDD" id="cd16030">
    <property type="entry name" value="iduronate-2-sulfatase"/>
    <property type="match status" value="1"/>
</dbReference>
<evidence type="ECO:0000256" key="4">
    <source>
        <dbReference type="ARBA" id="ARBA00022729"/>
    </source>
</evidence>
<feature type="domain" description="Sulfatase N-terminal" evidence="9">
    <location>
        <begin position="35"/>
        <end position="391"/>
    </location>
</feature>
<evidence type="ECO:0000256" key="2">
    <source>
        <dbReference type="ARBA" id="ARBA00008779"/>
    </source>
</evidence>
<dbReference type="Proteomes" id="UP000315349">
    <property type="component" value="Chromosome"/>
</dbReference>
<gene>
    <name evidence="10" type="primary">betC_4</name>
    <name evidence="10" type="ORF">Spb1_21510</name>
</gene>
<dbReference type="PANTHER" id="PTHR45953">
    <property type="entry name" value="IDURONATE 2-SULFATASE"/>
    <property type="match status" value="1"/>
</dbReference>
<dbReference type="GO" id="GO:0005737">
    <property type="term" value="C:cytoplasm"/>
    <property type="evidence" value="ECO:0007669"/>
    <property type="project" value="TreeGrafter"/>
</dbReference>
<accession>A0A518GNL2</accession>
<evidence type="ECO:0000313" key="11">
    <source>
        <dbReference type="Proteomes" id="UP000315349"/>
    </source>
</evidence>
<keyword evidence="11" id="KW-1185">Reference proteome</keyword>
<evidence type="ECO:0000259" key="9">
    <source>
        <dbReference type="Pfam" id="PF00884"/>
    </source>
</evidence>
<comment type="cofactor">
    <cofactor evidence="1">
        <name>Ca(2+)</name>
        <dbReference type="ChEBI" id="CHEBI:29108"/>
    </cofactor>
</comment>
<dbReference type="GO" id="GO:0046872">
    <property type="term" value="F:metal ion binding"/>
    <property type="evidence" value="ECO:0007669"/>
    <property type="project" value="UniProtKB-KW"/>
</dbReference>
<protein>
    <submittedName>
        <fullName evidence="10">Choline-sulfatase</fullName>
        <ecNumber evidence="10">3.1.6.6</ecNumber>
    </submittedName>
</protein>
<evidence type="ECO:0000256" key="6">
    <source>
        <dbReference type="ARBA" id="ARBA00022837"/>
    </source>
</evidence>
<name>A0A518GNL2_9PLAN</name>
<feature type="compositionally biased region" description="Basic and acidic residues" evidence="7">
    <location>
        <begin position="485"/>
        <end position="497"/>
    </location>
</feature>
<evidence type="ECO:0000256" key="5">
    <source>
        <dbReference type="ARBA" id="ARBA00022801"/>
    </source>
</evidence>
<evidence type="ECO:0000256" key="3">
    <source>
        <dbReference type="ARBA" id="ARBA00022723"/>
    </source>
</evidence>
<keyword evidence="3" id="KW-0479">Metal-binding</keyword>
<evidence type="ECO:0000256" key="8">
    <source>
        <dbReference type="SAM" id="SignalP"/>
    </source>
</evidence>
<evidence type="ECO:0000256" key="1">
    <source>
        <dbReference type="ARBA" id="ARBA00001913"/>
    </source>
</evidence>
<feature type="region of interest" description="Disordered" evidence="7">
    <location>
        <begin position="482"/>
        <end position="525"/>
    </location>
</feature>
<keyword evidence="6" id="KW-0106">Calcium</keyword>
<dbReference type="EC" id="3.1.6.6" evidence="10"/>
<dbReference type="InterPro" id="IPR035874">
    <property type="entry name" value="IDS"/>
</dbReference>
<reference evidence="10 11" key="1">
    <citation type="submission" date="2019-02" db="EMBL/GenBank/DDBJ databases">
        <title>Deep-cultivation of Planctomycetes and their phenomic and genomic characterization uncovers novel biology.</title>
        <authorList>
            <person name="Wiegand S."/>
            <person name="Jogler M."/>
            <person name="Boedeker C."/>
            <person name="Pinto D."/>
            <person name="Vollmers J."/>
            <person name="Rivas-Marin E."/>
            <person name="Kohn T."/>
            <person name="Peeters S.H."/>
            <person name="Heuer A."/>
            <person name="Rast P."/>
            <person name="Oberbeckmann S."/>
            <person name="Bunk B."/>
            <person name="Jeske O."/>
            <person name="Meyerdierks A."/>
            <person name="Storesund J.E."/>
            <person name="Kallscheuer N."/>
            <person name="Luecker S."/>
            <person name="Lage O.M."/>
            <person name="Pohl T."/>
            <person name="Merkel B.J."/>
            <person name="Hornburger P."/>
            <person name="Mueller R.-W."/>
            <person name="Bruemmer F."/>
            <person name="Labrenz M."/>
            <person name="Spormann A.M."/>
            <person name="Op den Camp H."/>
            <person name="Overmann J."/>
            <person name="Amann R."/>
            <person name="Jetten M.S.M."/>
            <person name="Mascher T."/>
            <person name="Medema M.H."/>
            <person name="Devos D.P."/>
            <person name="Kaster A.-K."/>
            <person name="Ovreas L."/>
            <person name="Rohde M."/>
            <person name="Galperin M.Y."/>
            <person name="Jogler C."/>
        </authorList>
    </citation>
    <scope>NUCLEOTIDE SEQUENCE [LARGE SCALE GENOMIC DNA]</scope>
    <source>
        <strain evidence="10 11">Spb1</strain>
    </source>
</reference>
<sequence length="525" mass="58971" precursor="true">MIMNIKHLIIYTALVTLTSSVHAQTGADKPTKPYNILMIAVDDLNDWVGAFGGNPQAKTPNMDRLAGRSIVFRNASCAGPVCGPSRSALLSGFRPSTTGAYGNDTNMLDSKLVQTHATMPEYFSKNGYRTISCGKIFHKHETSSGFDAGHWAYDVWHDELNRGGEKEETVYSRNKAIIAGKPIENPKHKVGGGSEFSWGVTEKGKEFTQDYRTAKWFEQQLKEQHDKPFFMLAGLSKPHLSWFVPQEYYDMHPLESIKVPEFRMDDLDDIGGGKKHRTFEPHEDFLWVREYGLHERAVQAYLAACSYADECIGVMLDALKNSPYADNTVVVLWGDHGWHLGEKLRFRKATLWKEATQMPLIVHLPGMIDRKDCFRNVNLLDLYPTLIEVCGLPSKELEGKSFKPLLEDPEQPWIPTVTTAGKGNHSVMSEKWHFITYGGEVEELYDLEKDPMEWTNLASIKSSDVESIKAYLRTFLPADEVDSLPESKAKKPKKGLDDAADTTGASAKKTPDPTIKPKRNLAGLR</sequence>
<dbReference type="AlphaFoldDB" id="A0A518GNL2"/>
<organism evidence="10 11">
    <name type="scientific">Planctopirus ephydatiae</name>
    <dbReference type="NCBI Taxonomy" id="2528019"/>
    <lineage>
        <taxon>Bacteria</taxon>
        <taxon>Pseudomonadati</taxon>
        <taxon>Planctomycetota</taxon>
        <taxon>Planctomycetia</taxon>
        <taxon>Planctomycetales</taxon>
        <taxon>Planctomycetaceae</taxon>
        <taxon>Planctopirus</taxon>
    </lineage>
</organism>
<dbReference type="Gene3D" id="3.40.720.10">
    <property type="entry name" value="Alkaline Phosphatase, subunit A"/>
    <property type="match status" value="1"/>
</dbReference>
<proteinExistence type="inferred from homology"/>
<comment type="similarity">
    <text evidence="2">Belongs to the sulfatase family.</text>
</comment>
<dbReference type="GO" id="GO:0004423">
    <property type="term" value="F:iduronate-2-sulfatase activity"/>
    <property type="evidence" value="ECO:0007669"/>
    <property type="project" value="InterPro"/>
</dbReference>
<feature type="chain" id="PRO_5022021622" evidence="8">
    <location>
        <begin position="24"/>
        <end position="525"/>
    </location>
</feature>
<dbReference type="InterPro" id="IPR000917">
    <property type="entry name" value="Sulfatase_N"/>
</dbReference>
<feature type="signal peptide" evidence="8">
    <location>
        <begin position="1"/>
        <end position="23"/>
    </location>
</feature>
<dbReference type="OrthoDB" id="236884at2"/>
<dbReference type="InterPro" id="IPR017850">
    <property type="entry name" value="Alkaline_phosphatase_core_sf"/>
</dbReference>
<dbReference type="EMBL" id="CP036299">
    <property type="protein sequence ID" value="QDV30223.1"/>
    <property type="molecule type" value="Genomic_DNA"/>
</dbReference>